<reference evidence="1" key="1">
    <citation type="journal article" date="2020" name="Fungal Divers.">
        <title>Resolving the Mortierellaceae phylogeny through synthesis of multi-gene phylogenetics and phylogenomics.</title>
        <authorList>
            <person name="Vandepol N."/>
            <person name="Liber J."/>
            <person name="Desiro A."/>
            <person name="Na H."/>
            <person name="Kennedy M."/>
            <person name="Barry K."/>
            <person name="Grigoriev I.V."/>
            <person name="Miller A.N."/>
            <person name="O'Donnell K."/>
            <person name="Stajich J.E."/>
            <person name="Bonito G."/>
        </authorList>
    </citation>
    <scope>NUCLEOTIDE SEQUENCE</scope>
    <source>
        <strain evidence="1">MES-2147</strain>
    </source>
</reference>
<sequence length="362" mass="42132">GMKEWVLDSSVTRLSLLASNLNPVFWSALSGVRHLKDLSLWHLDLRRSDFDTFWQLCTHLERLEMSYPKLTDPGNMLSMEFPSIKEFKLRYVDYEVEIFFLKFMQRCPSLTSLWVVDDMGTLEFFSLFSELVAAKTWPHLHSITIASYRITGDNLLKIIGSMQQITALDIDCDEPNFFASSFMELLRPHFSNIRVLHLRTNVHTTIPIAQEILTSCPLLEQLTAPPIDASVVAEGNPWVCMRLQELRLMVVYKGLTLAHLQPLVFDQLARLILLEVWWTYAHRRDKVLDLTLENGLGKLSTLRSLRYINFKNSSQEMGQQEIDWIFEHWTNLERVVGALNKRNIILDMTLKAQLKRHGIKRR</sequence>
<dbReference type="Proteomes" id="UP000749646">
    <property type="component" value="Unassembled WGS sequence"/>
</dbReference>
<dbReference type="Gene3D" id="3.80.10.10">
    <property type="entry name" value="Ribonuclease Inhibitor"/>
    <property type="match status" value="1"/>
</dbReference>
<name>A0A9P6LS50_9FUNG</name>
<dbReference type="AlphaFoldDB" id="A0A9P6LS50"/>
<evidence type="ECO:0000313" key="2">
    <source>
        <dbReference type="Proteomes" id="UP000749646"/>
    </source>
</evidence>
<keyword evidence="2" id="KW-1185">Reference proteome</keyword>
<dbReference type="OrthoDB" id="2432222at2759"/>
<feature type="non-terminal residue" evidence="1">
    <location>
        <position position="1"/>
    </location>
</feature>
<organism evidence="1 2">
    <name type="scientific">Modicella reniformis</name>
    <dbReference type="NCBI Taxonomy" id="1440133"/>
    <lineage>
        <taxon>Eukaryota</taxon>
        <taxon>Fungi</taxon>
        <taxon>Fungi incertae sedis</taxon>
        <taxon>Mucoromycota</taxon>
        <taxon>Mortierellomycotina</taxon>
        <taxon>Mortierellomycetes</taxon>
        <taxon>Mortierellales</taxon>
        <taxon>Mortierellaceae</taxon>
        <taxon>Modicella</taxon>
    </lineage>
</organism>
<protein>
    <recommendedName>
        <fullName evidence="3">F-box domain-containing protein</fullName>
    </recommendedName>
</protein>
<accession>A0A9P6LS50</accession>
<gene>
    <name evidence="1" type="ORF">BGZ65_002667</name>
</gene>
<dbReference type="SUPFAM" id="SSF52047">
    <property type="entry name" value="RNI-like"/>
    <property type="match status" value="1"/>
</dbReference>
<evidence type="ECO:0000313" key="1">
    <source>
        <dbReference type="EMBL" id="KAF9936212.1"/>
    </source>
</evidence>
<dbReference type="InterPro" id="IPR032675">
    <property type="entry name" value="LRR_dom_sf"/>
</dbReference>
<dbReference type="EMBL" id="JAAAHW010009800">
    <property type="protein sequence ID" value="KAF9936212.1"/>
    <property type="molecule type" value="Genomic_DNA"/>
</dbReference>
<comment type="caution">
    <text evidence="1">The sequence shown here is derived from an EMBL/GenBank/DDBJ whole genome shotgun (WGS) entry which is preliminary data.</text>
</comment>
<proteinExistence type="predicted"/>
<evidence type="ECO:0008006" key="3">
    <source>
        <dbReference type="Google" id="ProtNLM"/>
    </source>
</evidence>